<dbReference type="SUPFAM" id="SSF53098">
    <property type="entry name" value="Ribonuclease H-like"/>
    <property type="match status" value="1"/>
</dbReference>
<dbReference type="PANTHER" id="PTHR46889">
    <property type="entry name" value="TRANSPOSASE INSF FOR INSERTION SEQUENCE IS3B-RELATED"/>
    <property type="match status" value="1"/>
</dbReference>
<evidence type="ECO:0000256" key="1">
    <source>
        <dbReference type="ARBA" id="ARBA00002286"/>
    </source>
</evidence>
<evidence type="ECO:0000256" key="2">
    <source>
        <dbReference type="SAM" id="MobiDB-lite"/>
    </source>
</evidence>
<name>A0A8E1WA06_9PSEU</name>
<dbReference type="Proteomes" id="UP000550260">
    <property type="component" value="Unassembled WGS sequence"/>
</dbReference>
<dbReference type="PANTHER" id="PTHR46889:SF4">
    <property type="entry name" value="TRANSPOSASE INSO FOR INSERTION SEQUENCE ELEMENT IS911B-RELATED"/>
    <property type="match status" value="1"/>
</dbReference>
<dbReference type="GO" id="GO:0003676">
    <property type="term" value="F:nucleic acid binding"/>
    <property type="evidence" value="ECO:0007669"/>
    <property type="project" value="InterPro"/>
</dbReference>
<dbReference type="InterPro" id="IPR012337">
    <property type="entry name" value="RNaseH-like_sf"/>
</dbReference>
<comment type="caution">
    <text evidence="4">The sequence shown here is derived from an EMBL/GenBank/DDBJ whole genome shotgun (WGS) entry which is preliminary data.</text>
</comment>
<accession>A0A8E1WA06</accession>
<dbReference type="PROSITE" id="PS50994">
    <property type="entry name" value="INTEGRASE"/>
    <property type="match status" value="1"/>
</dbReference>
<feature type="non-terminal residue" evidence="4">
    <location>
        <position position="145"/>
    </location>
</feature>
<dbReference type="InterPro" id="IPR050900">
    <property type="entry name" value="Transposase_IS3/IS150/IS904"/>
</dbReference>
<evidence type="ECO:0000313" key="4">
    <source>
        <dbReference type="EMBL" id="MBB2506586.1"/>
    </source>
</evidence>
<proteinExistence type="predicted"/>
<feature type="region of interest" description="Disordered" evidence="2">
    <location>
        <begin position="45"/>
        <end position="64"/>
    </location>
</feature>
<dbReference type="Gene3D" id="3.30.420.10">
    <property type="entry name" value="Ribonuclease H-like superfamily/Ribonuclease H"/>
    <property type="match status" value="1"/>
</dbReference>
<feature type="non-terminal residue" evidence="4">
    <location>
        <position position="1"/>
    </location>
</feature>
<protein>
    <submittedName>
        <fullName evidence="4">IS3 family transposase</fullName>
    </submittedName>
</protein>
<dbReference type="Pfam" id="PF00665">
    <property type="entry name" value="rve"/>
    <property type="match status" value="1"/>
</dbReference>
<dbReference type="Pfam" id="PF13276">
    <property type="entry name" value="HTH_21"/>
    <property type="match status" value="1"/>
</dbReference>
<gene>
    <name evidence="4" type="ORF">H5411_46755</name>
</gene>
<dbReference type="InterPro" id="IPR025948">
    <property type="entry name" value="HTH-like_dom"/>
</dbReference>
<dbReference type="GO" id="GO:0015074">
    <property type="term" value="P:DNA integration"/>
    <property type="evidence" value="ECO:0007669"/>
    <property type="project" value="InterPro"/>
</dbReference>
<dbReference type="AlphaFoldDB" id="A0A8E1WA06"/>
<dbReference type="InterPro" id="IPR036397">
    <property type="entry name" value="RNaseH_sf"/>
</dbReference>
<feature type="domain" description="Integrase catalytic" evidence="3">
    <location>
        <begin position="74"/>
        <end position="145"/>
    </location>
</feature>
<sequence length="145" mass="15774">AGEIAGIHTAHRGAYGSPRVTAELRRRGATVNHKKVERVMRERRIAGNTRRKPRSLTRPDKAAAAPDLIGRDFTADAPGQRLAGDITYLPTEQGWLYLATVLDLHTREIVGHALAPHMRAGLVCDAITLAARRGLINTGAVFHSD</sequence>
<dbReference type="EMBL" id="JACJHR010000277">
    <property type="protein sequence ID" value="MBB2506586.1"/>
    <property type="molecule type" value="Genomic_DNA"/>
</dbReference>
<reference evidence="4 5" key="1">
    <citation type="submission" date="2020-08" db="EMBL/GenBank/DDBJ databases">
        <title>Amycolatopsis echigonensis JCM 21831.</title>
        <authorList>
            <person name="Tedsree N."/>
            <person name="Kuncharoen N."/>
            <person name="Likhitwitayawuid K."/>
            <person name="Tanasupawat S."/>
        </authorList>
    </citation>
    <scope>NUCLEOTIDE SEQUENCE [LARGE SCALE GENOMIC DNA]</scope>
    <source>
        <strain evidence="4 5">JCM 21831</strain>
    </source>
</reference>
<evidence type="ECO:0000259" key="3">
    <source>
        <dbReference type="PROSITE" id="PS50994"/>
    </source>
</evidence>
<organism evidence="4 5">
    <name type="scientific">Amycolatopsis echigonensis</name>
    <dbReference type="NCBI Taxonomy" id="2576905"/>
    <lineage>
        <taxon>Bacteria</taxon>
        <taxon>Bacillati</taxon>
        <taxon>Actinomycetota</taxon>
        <taxon>Actinomycetes</taxon>
        <taxon>Pseudonocardiales</taxon>
        <taxon>Pseudonocardiaceae</taxon>
        <taxon>Amycolatopsis</taxon>
    </lineage>
</organism>
<comment type="function">
    <text evidence="1">Involved in the transposition of the insertion sequence.</text>
</comment>
<dbReference type="InterPro" id="IPR001584">
    <property type="entry name" value="Integrase_cat-core"/>
</dbReference>
<evidence type="ECO:0000313" key="5">
    <source>
        <dbReference type="Proteomes" id="UP000550260"/>
    </source>
</evidence>
<dbReference type="RefSeq" id="WP_183128058.1">
    <property type="nucleotide sequence ID" value="NZ_JACJHR010000277.1"/>
</dbReference>